<dbReference type="RefSeq" id="WP_311675395.1">
    <property type="nucleotide sequence ID" value="NZ_JAVREQ010000025.1"/>
</dbReference>
<evidence type="ECO:0000256" key="1">
    <source>
        <dbReference type="ARBA" id="ARBA00022801"/>
    </source>
</evidence>
<accession>A0ABU2P1D7</accession>
<keyword evidence="4" id="KW-1185">Reference proteome</keyword>
<feature type="region of interest" description="Disordered" evidence="2">
    <location>
        <begin position="1"/>
        <end position="30"/>
    </location>
</feature>
<dbReference type="CDD" id="cd05829">
    <property type="entry name" value="Sortase_F"/>
    <property type="match status" value="1"/>
</dbReference>
<dbReference type="InterPro" id="IPR042001">
    <property type="entry name" value="Sortase_F"/>
</dbReference>
<evidence type="ECO:0000313" key="3">
    <source>
        <dbReference type="EMBL" id="MDT0381723.1"/>
    </source>
</evidence>
<gene>
    <name evidence="3" type="ORF">RM572_23460</name>
</gene>
<dbReference type="SUPFAM" id="SSF63817">
    <property type="entry name" value="Sortase"/>
    <property type="match status" value="1"/>
</dbReference>
<dbReference type="Pfam" id="PF04203">
    <property type="entry name" value="Sortase"/>
    <property type="match status" value="1"/>
</dbReference>
<comment type="caution">
    <text evidence="3">The sequence shown here is derived from an EMBL/GenBank/DDBJ whole genome shotgun (WGS) entry which is preliminary data.</text>
</comment>
<dbReference type="Proteomes" id="UP001183414">
    <property type="component" value="Unassembled WGS sequence"/>
</dbReference>
<dbReference type="Gene3D" id="2.40.260.10">
    <property type="entry name" value="Sortase"/>
    <property type="match status" value="1"/>
</dbReference>
<dbReference type="InterPro" id="IPR005754">
    <property type="entry name" value="Sortase"/>
</dbReference>
<sequence length="166" mass="17450">MPSSATERRGDPGREAMARSEPSRITGRSVGLSAAVTPVGLADDGSIALPGDADRAGWYDGSVTPGEAGNAVLVAHVDSTSGPAAFYELGALEEGDRVTVRRRDGSTARFTVTGIAVHPRDEMPAAVYRPTLRPRLTLITCTEWDPEARAYRSNLVVTSLLTGGRG</sequence>
<dbReference type="InterPro" id="IPR023365">
    <property type="entry name" value="Sortase_dom-sf"/>
</dbReference>
<evidence type="ECO:0000256" key="2">
    <source>
        <dbReference type="SAM" id="MobiDB-lite"/>
    </source>
</evidence>
<feature type="compositionally biased region" description="Basic and acidic residues" evidence="2">
    <location>
        <begin position="1"/>
        <end position="22"/>
    </location>
</feature>
<keyword evidence="1" id="KW-0378">Hydrolase</keyword>
<organism evidence="3 4">
    <name type="scientific">Streptomyces hazeniae</name>
    <dbReference type="NCBI Taxonomy" id="3075538"/>
    <lineage>
        <taxon>Bacteria</taxon>
        <taxon>Bacillati</taxon>
        <taxon>Actinomycetota</taxon>
        <taxon>Actinomycetes</taxon>
        <taxon>Kitasatosporales</taxon>
        <taxon>Streptomycetaceae</taxon>
        <taxon>Streptomyces</taxon>
    </lineage>
</organism>
<proteinExistence type="predicted"/>
<reference evidence="4" key="1">
    <citation type="submission" date="2023-07" db="EMBL/GenBank/DDBJ databases">
        <title>30 novel species of actinomycetes from the DSMZ collection.</title>
        <authorList>
            <person name="Nouioui I."/>
        </authorList>
    </citation>
    <scope>NUCLEOTIDE SEQUENCE [LARGE SCALE GENOMIC DNA]</scope>
    <source>
        <strain evidence="4">DSM 42041</strain>
    </source>
</reference>
<protein>
    <submittedName>
        <fullName evidence="3">Sortase</fullName>
    </submittedName>
</protein>
<evidence type="ECO:0000313" key="4">
    <source>
        <dbReference type="Proteomes" id="UP001183414"/>
    </source>
</evidence>
<name>A0ABU2P1D7_9ACTN</name>
<dbReference type="EMBL" id="JAVREQ010000025">
    <property type="protein sequence ID" value="MDT0381723.1"/>
    <property type="molecule type" value="Genomic_DNA"/>
</dbReference>